<dbReference type="PANTHER" id="PTHR47396:SF1">
    <property type="entry name" value="ATP-DEPENDENT HELICASE IRC3-RELATED"/>
    <property type="match status" value="1"/>
</dbReference>
<dbReference type="EC" id="3.1.21.3" evidence="3"/>
<dbReference type="Gene3D" id="3.30.870.10">
    <property type="entry name" value="Endonuclease Chain A"/>
    <property type="match status" value="1"/>
</dbReference>
<dbReference type="CDD" id="cd09204">
    <property type="entry name" value="PLDc_N_DEXD_b2"/>
    <property type="match status" value="1"/>
</dbReference>
<dbReference type="SUPFAM" id="SSF52540">
    <property type="entry name" value="P-loop containing nucleoside triphosphate hydrolases"/>
    <property type="match status" value="1"/>
</dbReference>
<dbReference type="GO" id="GO:0005524">
    <property type="term" value="F:ATP binding"/>
    <property type="evidence" value="ECO:0007669"/>
    <property type="project" value="InterPro"/>
</dbReference>
<dbReference type="Gene3D" id="3.40.50.300">
    <property type="entry name" value="P-loop containing nucleotide triphosphate hydrolases"/>
    <property type="match status" value="2"/>
</dbReference>
<dbReference type="SUPFAM" id="SSF56024">
    <property type="entry name" value="Phospholipase D/nuclease"/>
    <property type="match status" value="1"/>
</dbReference>
<dbReference type="Proteomes" id="UP000306509">
    <property type="component" value="Unassembled WGS sequence"/>
</dbReference>
<dbReference type="InterPro" id="IPR025202">
    <property type="entry name" value="PLD-like_dom"/>
</dbReference>
<dbReference type="Pfam" id="PF00271">
    <property type="entry name" value="Helicase_C"/>
    <property type="match status" value="1"/>
</dbReference>
<comment type="caution">
    <text evidence="3">The sequence shown here is derived from an EMBL/GenBank/DDBJ whole genome shotgun (WGS) entry which is preliminary data.</text>
</comment>
<organism evidence="3 4">
    <name type="scientific">Robinsoniella peoriensis</name>
    <dbReference type="NCBI Taxonomy" id="180332"/>
    <lineage>
        <taxon>Bacteria</taxon>
        <taxon>Bacillati</taxon>
        <taxon>Bacillota</taxon>
        <taxon>Clostridia</taxon>
        <taxon>Lachnospirales</taxon>
        <taxon>Lachnospiraceae</taxon>
        <taxon>Robinsoniella</taxon>
    </lineage>
</organism>
<dbReference type="GO" id="GO:0005829">
    <property type="term" value="C:cytosol"/>
    <property type="evidence" value="ECO:0007669"/>
    <property type="project" value="TreeGrafter"/>
</dbReference>
<dbReference type="GO" id="GO:0009035">
    <property type="term" value="F:type I site-specific deoxyribonuclease activity"/>
    <property type="evidence" value="ECO:0007669"/>
    <property type="project" value="UniProtKB-EC"/>
</dbReference>
<dbReference type="InterPro" id="IPR001650">
    <property type="entry name" value="Helicase_C-like"/>
</dbReference>
<dbReference type="InterPro" id="IPR050742">
    <property type="entry name" value="Helicase_Restrict-Modif_Enz"/>
</dbReference>
<evidence type="ECO:0000259" key="1">
    <source>
        <dbReference type="PROSITE" id="PS51192"/>
    </source>
</evidence>
<accession>A0A4U8PYZ9</accession>
<gene>
    <name evidence="3" type="primary">hsdR_1</name>
    <name evidence="3" type="ORF">DSM106044_05565</name>
</gene>
<dbReference type="SMART" id="SM00487">
    <property type="entry name" value="DEXDc"/>
    <property type="match status" value="1"/>
</dbReference>
<evidence type="ECO:0000259" key="2">
    <source>
        <dbReference type="PROSITE" id="PS51194"/>
    </source>
</evidence>
<evidence type="ECO:0000313" key="3">
    <source>
        <dbReference type="EMBL" id="TLC97611.1"/>
    </source>
</evidence>
<dbReference type="PROSITE" id="PS51192">
    <property type="entry name" value="HELICASE_ATP_BIND_1"/>
    <property type="match status" value="1"/>
</dbReference>
<dbReference type="GO" id="GO:0003677">
    <property type="term" value="F:DNA binding"/>
    <property type="evidence" value="ECO:0007669"/>
    <property type="project" value="InterPro"/>
</dbReference>
<sequence length="964" mass="112831">MKNMADQILEAAGTSLIDINYESKEFLRPKLLYNDTNRGNTVLACIESELQRCSSFWFSVAFVTKSGLIAVKETLKEITNRGIVGQILTTDYLAFNEPDALRDLLKFSNIEVRVYTREMFHTKGYMFKSDENHVFIVGSSNMTQGALKSNKEWNIKITSMENGELIKESNDEFTRMWNEAEILCEDWILNYEEIYLENRKLRSKQKEENIKSSVLKPNSMQIEATRSLANLRAEKKNKALLISATGTGKTYLSAFDVRNVKPQKMLFLVHREQILKQAMESFKKVLGWNIDAGLFTGNRQDYNADYLFSTVQTMSKETNLQRYEPDYFEYIIIDETHKAGADSYRRIMNYFKPAFLLGMTASPERTDGFDIFQLFDHNIAYEIRLQRAMEENLLCPFHYFGITDLIIDGQIVDDNTEFRYLISSDRVENIIRQIKFYGHSGSRVKGLIFCSTNKEAMELSYLFNERGYHTIALSGQNSQEEREDAIERLEQAEYENALDYIFTVDIFNEGVDIPEVNQIVMLRPTQSAIIFVQQLGRGLRKAKEKEYVVIIDFIGNYQKNFLIPIALSGDRTYNKDTIRKYIAEGNRVIPGCSTIHFDEITRKRIYESIDVANFNEVRLIKESYQHLKNKLGRIPKMQDFDDYGEMDILRIFDNNSLGSYYKFLVKYEKEYNIRFSEQQEKFIEFISKKFASGKRVHELEVIKRLLLYKQGLFGYLKKKLKNDYEIDVTEQTKENLKNILTNKFVAGTGKVTYKDCIFIEEDGYDYKVSKKFHDLIQDREFNLMINEIIEFGLNRYHKNYSKRYMDTEFQLYQKYTYDDVCRLLEWEKGDVALNIGGYKYDKKTKTYPVFINYDKSEGIQDTIRYEDRLIDPSNLIAISKSGRNLLSDDVYTALHAKELGVQMELFVRKNKDDKISKEFYYLGKISATGEAQEFTMPNTSKKAVEIHYKLLTPVRDDLFEYIVS</sequence>
<keyword evidence="3" id="KW-0378">Hydrolase</keyword>
<dbReference type="InterPro" id="IPR006935">
    <property type="entry name" value="Helicase/UvrB_N"/>
</dbReference>
<dbReference type="SMART" id="SM00490">
    <property type="entry name" value="HELICc"/>
    <property type="match status" value="1"/>
</dbReference>
<dbReference type="InterPro" id="IPR014001">
    <property type="entry name" value="Helicase_ATP-bd"/>
</dbReference>
<dbReference type="EMBL" id="QGQD01000115">
    <property type="protein sequence ID" value="TLC97611.1"/>
    <property type="molecule type" value="Genomic_DNA"/>
</dbReference>
<dbReference type="InterPro" id="IPR027417">
    <property type="entry name" value="P-loop_NTPase"/>
</dbReference>
<dbReference type="PROSITE" id="PS51194">
    <property type="entry name" value="HELICASE_CTER"/>
    <property type="match status" value="1"/>
</dbReference>
<dbReference type="PANTHER" id="PTHR47396">
    <property type="entry name" value="TYPE I RESTRICTION ENZYME ECOKI R PROTEIN"/>
    <property type="match status" value="1"/>
</dbReference>
<dbReference type="InterPro" id="IPR058403">
    <property type="entry name" value="DUF8090"/>
</dbReference>
<dbReference type="CDD" id="cd18799">
    <property type="entry name" value="SF2_C_EcoAI-like"/>
    <property type="match status" value="1"/>
</dbReference>
<dbReference type="RefSeq" id="WP_138004189.1">
    <property type="nucleotide sequence ID" value="NZ_QGQD01000115.1"/>
</dbReference>
<dbReference type="Pfam" id="PF13091">
    <property type="entry name" value="PLDc_2"/>
    <property type="match status" value="1"/>
</dbReference>
<dbReference type="Pfam" id="PF04851">
    <property type="entry name" value="ResIII"/>
    <property type="match status" value="1"/>
</dbReference>
<keyword evidence="4" id="KW-1185">Reference proteome</keyword>
<feature type="domain" description="Helicase C-terminal" evidence="2">
    <location>
        <begin position="426"/>
        <end position="586"/>
    </location>
</feature>
<evidence type="ECO:0000313" key="4">
    <source>
        <dbReference type="Proteomes" id="UP000306509"/>
    </source>
</evidence>
<name>A0A4U8PYZ9_9FIRM</name>
<dbReference type="InterPro" id="IPR021835">
    <property type="entry name" value="DUF3427"/>
</dbReference>
<feature type="domain" description="Helicase ATP-binding" evidence="1">
    <location>
        <begin position="230"/>
        <end position="381"/>
    </location>
</feature>
<proteinExistence type="predicted"/>
<protein>
    <submittedName>
        <fullName evidence="3">Type-1 restriction enzyme R protein</fullName>
        <ecNumber evidence="3">3.1.21.3</ecNumber>
    </submittedName>
</protein>
<dbReference type="Pfam" id="PF11907">
    <property type="entry name" value="DUF3427"/>
    <property type="match status" value="1"/>
</dbReference>
<dbReference type="AlphaFoldDB" id="A0A4U8PYZ9"/>
<dbReference type="CDD" id="cd18032">
    <property type="entry name" value="DEXHc_RE_I_III_res"/>
    <property type="match status" value="1"/>
</dbReference>
<reference evidence="3 4" key="1">
    <citation type="journal article" date="2019" name="Anaerobe">
        <title>Detection of Robinsoniella peoriensis in multiple bone samples of a trauma patient.</title>
        <authorList>
            <person name="Schrottner P."/>
            <person name="Hartwich K."/>
            <person name="Bunk B."/>
            <person name="Schober I."/>
            <person name="Helbig S."/>
            <person name="Rudolph W.W."/>
            <person name="Gunzer F."/>
        </authorList>
    </citation>
    <scope>NUCLEOTIDE SEQUENCE [LARGE SCALE GENOMIC DNA]</scope>
    <source>
        <strain evidence="3 4">DSM 106044</strain>
    </source>
</reference>
<dbReference type="Pfam" id="PF26350">
    <property type="entry name" value="DUF8090"/>
    <property type="match status" value="1"/>
</dbReference>